<accession>A0A5N7MXR5</accession>
<dbReference type="EMBL" id="VOSK01000987">
    <property type="protein sequence ID" value="MPR31753.1"/>
    <property type="molecule type" value="Genomic_DNA"/>
</dbReference>
<evidence type="ECO:0000313" key="2">
    <source>
        <dbReference type="Proteomes" id="UP000403266"/>
    </source>
</evidence>
<protein>
    <submittedName>
        <fullName evidence="1">Transposase</fullName>
    </submittedName>
</protein>
<dbReference type="Proteomes" id="UP000403266">
    <property type="component" value="Unassembled WGS sequence"/>
</dbReference>
<dbReference type="InterPro" id="IPR002514">
    <property type="entry name" value="Transposase_8"/>
</dbReference>
<dbReference type="Pfam" id="PF01527">
    <property type="entry name" value="HTH_Tnp_1"/>
    <property type="match status" value="1"/>
</dbReference>
<dbReference type="GO" id="GO:0006313">
    <property type="term" value="P:DNA transposition"/>
    <property type="evidence" value="ECO:0007669"/>
    <property type="project" value="InterPro"/>
</dbReference>
<keyword evidence="2" id="KW-1185">Reference proteome</keyword>
<dbReference type="AlphaFoldDB" id="A0A5N7MXR5"/>
<dbReference type="SUPFAM" id="SSF46689">
    <property type="entry name" value="Homeodomain-like"/>
    <property type="match status" value="1"/>
</dbReference>
<dbReference type="GO" id="GO:0004803">
    <property type="term" value="F:transposase activity"/>
    <property type="evidence" value="ECO:0007669"/>
    <property type="project" value="InterPro"/>
</dbReference>
<dbReference type="InterPro" id="IPR009057">
    <property type="entry name" value="Homeodomain-like_sf"/>
</dbReference>
<dbReference type="OrthoDB" id="9803878at2"/>
<dbReference type="GO" id="GO:0003677">
    <property type="term" value="F:DNA binding"/>
    <property type="evidence" value="ECO:0007669"/>
    <property type="project" value="InterPro"/>
</dbReference>
<organism evidence="1 2">
    <name type="scientific">Microvirga tunisiensis</name>
    <dbReference type="NCBI Taxonomy" id="2108360"/>
    <lineage>
        <taxon>Bacteria</taxon>
        <taxon>Pseudomonadati</taxon>
        <taxon>Pseudomonadota</taxon>
        <taxon>Alphaproteobacteria</taxon>
        <taxon>Hyphomicrobiales</taxon>
        <taxon>Methylobacteriaceae</taxon>
        <taxon>Microvirga</taxon>
    </lineage>
</organism>
<dbReference type="Gene3D" id="1.10.10.60">
    <property type="entry name" value="Homeodomain-like"/>
    <property type="match status" value="1"/>
</dbReference>
<name>A0A5N7MXR5_9HYPH</name>
<evidence type="ECO:0000313" key="1">
    <source>
        <dbReference type="EMBL" id="MPR31753.1"/>
    </source>
</evidence>
<comment type="caution">
    <text evidence="1">The sequence shown here is derived from an EMBL/GenBank/DDBJ whole genome shotgun (WGS) entry which is preliminary data.</text>
</comment>
<gene>
    <name evidence="1" type="ORF">FS320_44905</name>
</gene>
<reference evidence="1 2" key="1">
    <citation type="journal article" date="2019" name="Syst. Appl. Microbiol.">
        <title>Microvirga tunisiensis sp. nov., a root nodule symbiotic bacterium isolated from Lupinus micranthus and L. luteus grown in Northern Tunisia.</title>
        <authorList>
            <person name="Msaddak A."/>
            <person name="Rejili M."/>
            <person name="Duran D."/>
            <person name="Mars M."/>
            <person name="Palacios J.M."/>
            <person name="Ruiz-Argueso T."/>
            <person name="Rey L."/>
            <person name="Imperial J."/>
        </authorList>
    </citation>
    <scope>NUCLEOTIDE SEQUENCE [LARGE SCALE GENOMIC DNA]</scope>
    <source>
        <strain evidence="1 2">Lmie10</strain>
    </source>
</reference>
<proteinExistence type="predicted"/>
<sequence length="106" mass="12228">MPKTRFTRELQDEAVRLVLASGRSQRAIADDLGVNRSTLARWMAEHQDTRPASAAPPHEDVMDELKRLRRENEVLRQETYAGFWVMGPIRRRCVLASLRSRCRPGI</sequence>